<dbReference type="InterPro" id="IPR015883">
    <property type="entry name" value="Glyco_hydro_20_cat"/>
</dbReference>
<dbReference type="AlphaFoldDB" id="A0A840CTM6"/>
<comment type="caution">
    <text evidence="9">The sequence shown here is derived from an EMBL/GenBank/DDBJ whole genome shotgun (WGS) entry which is preliminary data.</text>
</comment>
<dbReference type="SUPFAM" id="SSF51445">
    <property type="entry name" value="(Trans)glycosidases"/>
    <property type="match status" value="1"/>
</dbReference>
<dbReference type="InterPro" id="IPR015882">
    <property type="entry name" value="HEX_bac_N"/>
</dbReference>
<protein>
    <recommendedName>
        <fullName evidence="3">beta-N-acetylhexosaminidase</fullName>
        <ecNumber evidence="3">3.2.1.52</ecNumber>
    </recommendedName>
</protein>
<dbReference type="PIRSF" id="PIRSF001093">
    <property type="entry name" value="B-hxosamndse_ab_euk"/>
    <property type="match status" value="1"/>
</dbReference>
<evidence type="ECO:0000256" key="1">
    <source>
        <dbReference type="ARBA" id="ARBA00001231"/>
    </source>
</evidence>
<accession>A0A840CTM6</accession>
<evidence type="ECO:0000256" key="6">
    <source>
        <dbReference type="PIRSR" id="PIRSR625705-1"/>
    </source>
</evidence>
<proteinExistence type="inferred from homology"/>
<dbReference type="GO" id="GO:0030203">
    <property type="term" value="P:glycosaminoglycan metabolic process"/>
    <property type="evidence" value="ECO:0007669"/>
    <property type="project" value="TreeGrafter"/>
</dbReference>
<keyword evidence="5 9" id="KW-0326">Glycosidase</keyword>
<dbReference type="Pfam" id="PF02838">
    <property type="entry name" value="Glyco_hydro_20b"/>
    <property type="match status" value="1"/>
</dbReference>
<feature type="active site" description="Proton donor" evidence="6">
    <location>
        <position position="337"/>
    </location>
</feature>
<dbReference type="InterPro" id="IPR025705">
    <property type="entry name" value="Beta_hexosaminidase_sua/sub"/>
</dbReference>
<keyword evidence="10" id="KW-1185">Reference proteome</keyword>
<dbReference type="InterPro" id="IPR017853">
    <property type="entry name" value="GH"/>
</dbReference>
<dbReference type="Proteomes" id="UP000555103">
    <property type="component" value="Unassembled WGS sequence"/>
</dbReference>
<evidence type="ECO:0000256" key="4">
    <source>
        <dbReference type="ARBA" id="ARBA00022801"/>
    </source>
</evidence>
<evidence type="ECO:0000259" key="8">
    <source>
        <dbReference type="Pfam" id="PF02838"/>
    </source>
</evidence>
<dbReference type="CDD" id="cd06563">
    <property type="entry name" value="GH20_chitobiase-like"/>
    <property type="match status" value="1"/>
</dbReference>
<keyword evidence="4 9" id="KW-0378">Hydrolase</keyword>
<dbReference type="Gene3D" id="3.30.379.10">
    <property type="entry name" value="Chitobiase/beta-hexosaminidase domain 2-like"/>
    <property type="match status" value="1"/>
</dbReference>
<comment type="catalytic activity">
    <reaction evidence="1">
        <text>Hydrolysis of terminal non-reducing N-acetyl-D-hexosamine residues in N-acetyl-beta-D-hexosaminides.</text>
        <dbReference type="EC" id="3.2.1.52"/>
    </reaction>
</comment>
<sequence length="548" mass="62633">MRNIRLLSLFAILLALVSCEKKEVVTTNYNVIPLPQEISLSENKPFALKQSTAIAYPKGNDKLKVNAEFLSGYIFETVGIKLAVKESDGGNNTIALKTGLNHGNEEAYRIDVSEKEIVIEGVSENGVFYGIQTLRKSLSPDYKGKEVHLPSGIISDYPRFGYRAALFDVGRYFFSTDFIKRYIDILALHNINYFHWHLTEDQGWRIEIKKYPKLTEIGSMRKETLVGHLKTKPHQFDGTPHGGFYTQEEIKDIVKYAQDRYITIIPEIDLPGHMLAALTAYPELGCTGGPYEVATKWGVFEDVLCMGKENTYQFLKDVFTEVLDLFPSEYIHIGGDECPKTRWQKCPHCQAMIKKLGLKGDGKRTAEQKLQSYSMAEVEKFLNSKGRRIIAWEEILDGGIADNPVVMSWLKEESGAEAAKQGYDVIMAPHKEVYIDYYQSEDKENEPLSIGGYIPLERVYRFEPVPAELTDEQKKHIIGTQVNLWTEYISKPDHAEYMLLPRLAAISEVQWSDPQKKDYGSFKNRLTGLFKFYDLYKYNAARHVFTQQ</sequence>
<reference evidence="9 10" key="1">
    <citation type="submission" date="2020-08" db="EMBL/GenBank/DDBJ databases">
        <title>Genomic Encyclopedia of Type Strains, Phase IV (KMG-IV): sequencing the most valuable type-strain genomes for metagenomic binning, comparative biology and taxonomic classification.</title>
        <authorList>
            <person name="Goeker M."/>
        </authorList>
    </citation>
    <scope>NUCLEOTIDE SEQUENCE [LARGE SCALE GENOMIC DNA]</scope>
    <source>
        <strain evidence="9 10">DSM 104969</strain>
    </source>
</reference>
<dbReference type="PRINTS" id="PR00738">
    <property type="entry name" value="GLHYDRLASE20"/>
</dbReference>
<dbReference type="SUPFAM" id="SSF55545">
    <property type="entry name" value="beta-N-acetylhexosaminidase-like domain"/>
    <property type="match status" value="1"/>
</dbReference>
<feature type="domain" description="Glycoside hydrolase family 20 catalytic" evidence="7">
    <location>
        <begin position="160"/>
        <end position="513"/>
    </location>
</feature>
<dbReference type="InterPro" id="IPR029018">
    <property type="entry name" value="Hex-like_dom2"/>
</dbReference>
<evidence type="ECO:0000259" key="7">
    <source>
        <dbReference type="Pfam" id="PF00728"/>
    </source>
</evidence>
<dbReference type="EC" id="3.2.1.52" evidence="3"/>
<evidence type="ECO:0000313" key="9">
    <source>
        <dbReference type="EMBL" id="MBB4037044.1"/>
    </source>
</evidence>
<dbReference type="Pfam" id="PF00728">
    <property type="entry name" value="Glyco_hydro_20"/>
    <property type="match status" value="1"/>
</dbReference>
<dbReference type="PROSITE" id="PS51257">
    <property type="entry name" value="PROKAR_LIPOPROTEIN"/>
    <property type="match status" value="1"/>
</dbReference>
<dbReference type="GO" id="GO:0016020">
    <property type="term" value="C:membrane"/>
    <property type="evidence" value="ECO:0007669"/>
    <property type="project" value="TreeGrafter"/>
</dbReference>
<name>A0A840CTM6_9BACT</name>
<evidence type="ECO:0000256" key="2">
    <source>
        <dbReference type="ARBA" id="ARBA00006285"/>
    </source>
</evidence>
<dbReference type="GO" id="GO:0005975">
    <property type="term" value="P:carbohydrate metabolic process"/>
    <property type="evidence" value="ECO:0007669"/>
    <property type="project" value="InterPro"/>
</dbReference>
<dbReference type="GO" id="GO:0004563">
    <property type="term" value="F:beta-N-acetylhexosaminidase activity"/>
    <property type="evidence" value="ECO:0007669"/>
    <property type="project" value="UniProtKB-EC"/>
</dbReference>
<dbReference type="EMBL" id="JACIEP010000010">
    <property type="protein sequence ID" value="MBB4037044.1"/>
    <property type="molecule type" value="Genomic_DNA"/>
</dbReference>
<evidence type="ECO:0000256" key="3">
    <source>
        <dbReference type="ARBA" id="ARBA00012663"/>
    </source>
</evidence>
<evidence type="ECO:0000256" key="5">
    <source>
        <dbReference type="ARBA" id="ARBA00023295"/>
    </source>
</evidence>
<organism evidence="9 10">
    <name type="scientific">Dysgonomonas hofstadii</name>
    <dbReference type="NCBI Taxonomy" id="637886"/>
    <lineage>
        <taxon>Bacteria</taxon>
        <taxon>Pseudomonadati</taxon>
        <taxon>Bacteroidota</taxon>
        <taxon>Bacteroidia</taxon>
        <taxon>Bacteroidales</taxon>
        <taxon>Dysgonomonadaceae</taxon>
        <taxon>Dysgonomonas</taxon>
    </lineage>
</organism>
<feature type="domain" description="Beta-hexosaminidase bacterial type N-terminal" evidence="8">
    <location>
        <begin position="29"/>
        <end position="157"/>
    </location>
</feature>
<gene>
    <name evidence="9" type="ORF">GGR21_002958</name>
</gene>
<dbReference type="PANTHER" id="PTHR22600">
    <property type="entry name" value="BETA-HEXOSAMINIDASE"/>
    <property type="match status" value="1"/>
</dbReference>
<comment type="similarity">
    <text evidence="2">Belongs to the glycosyl hydrolase 20 family.</text>
</comment>
<evidence type="ECO:0000313" key="10">
    <source>
        <dbReference type="Proteomes" id="UP000555103"/>
    </source>
</evidence>
<dbReference type="Gene3D" id="3.20.20.80">
    <property type="entry name" value="Glycosidases"/>
    <property type="match status" value="1"/>
</dbReference>
<dbReference type="RefSeq" id="WP_183307922.1">
    <property type="nucleotide sequence ID" value="NZ_JACIEP010000010.1"/>
</dbReference>
<dbReference type="PANTHER" id="PTHR22600:SF57">
    <property type="entry name" value="BETA-N-ACETYLHEXOSAMINIDASE"/>
    <property type="match status" value="1"/>
</dbReference>